<dbReference type="EC" id="2.1.1.-" evidence="6"/>
<evidence type="ECO:0000256" key="4">
    <source>
        <dbReference type="ARBA" id="ARBA00025707"/>
    </source>
</evidence>
<dbReference type="InterPro" id="IPR025714">
    <property type="entry name" value="Methyltranfer_dom"/>
</dbReference>
<gene>
    <name evidence="6" type="ORF">ACFFJ8_01400</name>
</gene>
<feature type="domain" description="Methyltransferase" evidence="5">
    <location>
        <begin position="42"/>
        <end position="144"/>
    </location>
</feature>
<evidence type="ECO:0000256" key="2">
    <source>
        <dbReference type="ARBA" id="ARBA00022603"/>
    </source>
</evidence>
<proteinExistence type="predicted"/>
<keyword evidence="3 6" id="KW-0808">Transferase</keyword>
<dbReference type="RefSeq" id="WP_204820723.1">
    <property type="nucleotide sequence ID" value="NZ_JANHOF010000020.1"/>
</dbReference>
<accession>A0ABV6J3A6</accession>
<reference evidence="6 7" key="1">
    <citation type="submission" date="2024-09" db="EMBL/GenBank/DDBJ databases">
        <authorList>
            <person name="Sun Q."/>
            <person name="Mori K."/>
        </authorList>
    </citation>
    <scope>NUCLEOTIDE SEQUENCE [LARGE SCALE GENOMIC DNA]</scope>
    <source>
        <strain evidence="6 7">CCM 4839</strain>
    </source>
</reference>
<dbReference type="PANTHER" id="PTHR44307">
    <property type="entry name" value="PHOSPHOETHANOLAMINE METHYLTRANSFERASE"/>
    <property type="match status" value="1"/>
</dbReference>
<dbReference type="Pfam" id="PF13847">
    <property type="entry name" value="Methyltransf_31"/>
    <property type="match status" value="1"/>
</dbReference>
<comment type="pathway">
    <text evidence="4">Phospholipid metabolism.</text>
</comment>
<keyword evidence="2 6" id="KW-0489">Methyltransferase</keyword>
<dbReference type="Proteomes" id="UP001589818">
    <property type="component" value="Unassembled WGS sequence"/>
</dbReference>
<evidence type="ECO:0000313" key="6">
    <source>
        <dbReference type="EMBL" id="MFC0390022.1"/>
    </source>
</evidence>
<comment type="pathway">
    <text evidence="1">Lipid metabolism.</text>
</comment>
<keyword evidence="7" id="KW-1185">Reference proteome</keyword>
<evidence type="ECO:0000256" key="3">
    <source>
        <dbReference type="ARBA" id="ARBA00022679"/>
    </source>
</evidence>
<dbReference type="PANTHER" id="PTHR44307:SF2">
    <property type="entry name" value="PHOSPHOETHANOLAMINE METHYLTRANSFERASE ISOFORM X1"/>
    <property type="match status" value="1"/>
</dbReference>
<evidence type="ECO:0000313" key="7">
    <source>
        <dbReference type="Proteomes" id="UP001589818"/>
    </source>
</evidence>
<dbReference type="GO" id="GO:0008168">
    <property type="term" value="F:methyltransferase activity"/>
    <property type="evidence" value="ECO:0007669"/>
    <property type="project" value="UniProtKB-KW"/>
</dbReference>
<sequence>MNKSERFWDKTASKYDQIEMKDEQTYINILQRTKTHLKLSDMVLDYGCGTGLIFNEIAEYVKGIHGIDISFNMIEIAKKKAKERNIANINYAHSTIFDERYKKSSFDVILAFRVLHLLEDEPIVLRRMNELLKPGGLLISATPCVGEKIFLRNLLFFAGRVGLVPNIRSFKIRNLVDTIEEGNFSIVESDCLKKSSQEYFIVARKIG</sequence>
<dbReference type="GO" id="GO:0032259">
    <property type="term" value="P:methylation"/>
    <property type="evidence" value="ECO:0007669"/>
    <property type="project" value="UniProtKB-KW"/>
</dbReference>
<protein>
    <submittedName>
        <fullName evidence="6">Class I SAM-dependent methyltransferase</fullName>
        <ecNumber evidence="6">2.1.1.-</ecNumber>
    </submittedName>
</protein>
<dbReference type="Gene3D" id="3.40.50.150">
    <property type="entry name" value="Vaccinia Virus protein VP39"/>
    <property type="match status" value="1"/>
</dbReference>
<evidence type="ECO:0000259" key="5">
    <source>
        <dbReference type="Pfam" id="PF13847"/>
    </source>
</evidence>
<comment type="caution">
    <text evidence="6">The sequence shown here is derived from an EMBL/GenBank/DDBJ whole genome shotgun (WGS) entry which is preliminary data.</text>
</comment>
<organism evidence="6 7">
    <name type="scientific">Paenibacillus mendelii</name>
    <dbReference type="NCBI Taxonomy" id="206163"/>
    <lineage>
        <taxon>Bacteria</taxon>
        <taxon>Bacillati</taxon>
        <taxon>Bacillota</taxon>
        <taxon>Bacilli</taxon>
        <taxon>Bacillales</taxon>
        <taxon>Paenibacillaceae</taxon>
        <taxon>Paenibacillus</taxon>
    </lineage>
</organism>
<dbReference type="EMBL" id="JBHLVF010000006">
    <property type="protein sequence ID" value="MFC0390022.1"/>
    <property type="molecule type" value="Genomic_DNA"/>
</dbReference>
<evidence type="ECO:0000256" key="1">
    <source>
        <dbReference type="ARBA" id="ARBA00005189"/>
    </source>
</evidence>
<name>A0ABV6J3A6_9BACL</name>
<dbReference type="CDD" id="cd02440">
    <property type="entry name" value="AdoMet_MTases"/>
    <property type="match status" value="1"/>
</dbReference>
<dbReference type="InterPro" id="IPR029063">
    <property type="entry name" value="SAM-dependent_MTases_sf"/>
</dbReference>
<dbReference type="SUPFAM" id="SSF53335">
    <property type="entry name" value="S-adenosyl-L-methionine-dependent methyltransferases"/>
    <property type="match status" value="1"/>
</dbReference>